<dbReference type="InterPro" id="IPR039914">
    <property type="entry name" value="SRP9-like"/>
</dbReference>
<dbReference type="Proteomes" id="UP000070444">
    <property type="component" value="Unassembled WGS sequence"/>
</dbReference>
<dbReference type="AlphaFoldDB" id="A0A137P3M3"/>
<protein>
    <recommendedName>
        <fullName evidence="3 9">Signal recognition particle 9 kDa protein</fullName>
        <shortName evidence="9">SRP9</shortName>
    </recommendedName>
</protein>
<dbReference type="Pfam" id="PF05486">
    <property type="entry name" value="SRP9-21"/>
    <property type="match status" value="1"/>
</dbReference>
<evidence type="ECO:0000256" key="2">
    <source>
        <dbReference type="ARBA" id="ARBA00009193"/>
    </source>
</evidence>
<evidence type="ECO:0000256" key="8">
    <source>
        <dbReference type="ARBA" id="ARBA00045462"/>
    </source>
</evidence>
<dbReference type="InterPro" id="IPR008832">
    <property type="entry name" value="SRP9"/>
</dbReference>
<dbReference type="GO" id="GO:0045900">
    <property type="term" value="P:negative regulation of translational elongation"/>
    <property type="evidence" value="ECO:0007669"/>
    <property type="project" value="InterPro"/>
</dbReference>
<feature type="domain" description="SRP9" evidence="10">
    <location>
        <begin position="5"/>
        <end position="70"/>
    </location>
</feature>
<dbReference type="PANTHER" id="PTHR12834">
    <property type="entry name" value="SIGNAL RECOGNITION PARTICLE 9 KDA PROTEIN"/>
    <property type="match status" value="1"/>
</dbReference>
<sequence>MVWLNDLELFIKESLSLTEQHPDKTRLSYKYRAVDGKLIVKVTNDTITLKFATDQMQDLKRLEKLVKSAMYNFVQCDEEAEESQNTGIYILIKYAIF</sequence>
<keyword evidence="7 9" id="KW-0687">Ribonucleoprotein</keyword>
<dbReference type="GO" id="GO:0008312">
    <property type="term" value="F:7S RNA binding"/>
    <property type="evidence" value="ECO:0007669"/>
    <property type="project" value="InterPro"/>
</dbReference>
<dbReference type="PIRSF" id="PIRSF017029">
    <property type="entry name" value="Signal_recog_particle_SRP9"/>
    <property type="match status" value="1"/>
</dbReference>
<dbReference type="Gene3D" id="3.30.720.10">
    <property type="entry name" value="Signal recognition particle alu RNA binding heterodimer, srp9/1"/>
    <property type="match status" value="1"/>
</dbReference>
<dbReference type="InterPro" id="IPR039432">
    <property type="entry name" value="SRP9_dom"/>
</dbReference>
<evidence type="ECO:0000256" key="5">
    <source>
        <dbReference type="ARBA" id="ARBA00022884"/>
    </source>
</evidence>
<keyword evidence="6 9" id="KW-0733">Signal recognition particle</keyword>
<dbReference type="SUPFAM" id="SSF54762">
    <property type="entry name" value="Signal recognition particle alu RNA binding heterodimer, SRP9/14"/>
    <property type="match status" value="1"/>
</dbReference>
<comment type="subcellular location">
    <subcellularLocation>
        <location evidence="1 9">Cytoplasm</location>
    </subcellularLocation>
</comment>
<keyword evidence="12" id="KW-1185">Reference proteome</keyword>
<keyword evidence="5 9" id="KW-0694">RNA-binding</keyword>
<dbReference type="PANTHER" id="PTHR12834:SF12">
    <property type="entry name" value="SIGNAL RECOGNITION PARTICLE 9 KDA PROTEIN"/>
    <property type="match status" value="1"/>
</dbReference>
<evidence type="ECO:0000256" key="4">
    <source>
        <dbReference type="ARBA" id="ARBA00022490"/>
    </source>
</evidence>
<evidence type="ECO:0000256" key="6">
    <source>
        <dbReference type="ARBA" id="ARBA00023135"/>
    </source>
</evidence>
<evidence type="ECO:0000313" key="11">
    <source>
        <dbReference type="EMBL" id="KXN69494.1"/>
    </source>
</evidence>
<evidence type="ECO:0000259" key="10">
    <source>
        <dbReference type="Pfam" id="PF05486"/>
    </source>
</evidence>
<reference evidence="11 12" key="1">
    <citation type="journal article" date="2015" name="Genome Biol. Evol.">
        <title>Phylogenomic analyses indicate that early fungi evolved digesting cell walls of algal ancestors of land plants.</title>
        <authorList>
            <person name="Chang Y."/>
            <person name="Wang S."/>
            <person name="Sekimoto S."/>
            <person name="Aerts A.L."/>
            <person name="Choi C."/>
            <person name="Clum A."/>
            <person name="LaButti K.M."/>
            <person name="Lindquist E.A."/>
            <person name="Yee Ngan C."/>
            <person name="Ohm R.A."/>
            <person name="Salamov A.A."/>
            <person name="Grigoriev I.V."/>
            <person name="Spatafora J.W."/>
            <person name="Berbee M.L."/>
        </authorList>
    </citation>
    <scope>NUCLEOTIDE SEQUENCE [LARGE SCALE GENOMIC DNA]</scope>
    <source>
        <strain evidence="11 12">NRRL 28638</strain>
    </source>
</reference>
<dbReference type="InterPro" id="IPR009018">
    <property type="entry name" value="Signal_recog_particle_SRP9/14"/>
</dbReference>
<dbReference type="GO" id="GO:0005786">
    <property type="term" value="C:signal recognition particle, endoplasmic reticulum targeting"/>
    <property type="evidence" value="ECO:0007669"/>
    <property type="project" value="UniProtKB-KW"/>
</dbReference>
<dbReference type="EMBL" id="KQ964532">
    <property type="protein sequence ID" value="KXN69494.1"/>
    <property type="molecule type" value="Genomic_DNA"/>
</dbReference>
<evidence type="ECO:0000313" key="12">
    <source>
        <dbReference type="Proteomes" id="UP000070444"/>
    </source>
</evidence>
<dbReference type="OrthoDB" id="360923at2759"/>
<gene>
    <name evidence="11" type="ORF">CONCODRAFT_79278</name>
</gene>
<evidence type="ECO:0000256" key="7">
    <source>
        <dbReference type="ARBA" id="ARBA00023274"/>
    </source>
</evidence>
<evidence type="ECO:0000256" key="9">
    <source>
        <dbReference type="PIRNR" id="PIRNR017029"/>
    </source>
</evidence>
<name>A0A137P3M3_CONC2</name>
<keyword evidence="4 9" id="KW-0963">Cytoplasm</keyword>
<accession>A0A137P3M3</accession>
<dbReference type="GO" id="GO:0006614">
    <property type="term" value="P:SRP-dependent cotranslational protein targeting to membrane"/>
    <property type="evidence" value="ECO:0007669"/>
    <property type="project" value="InterPro"/>
</dbReference>
<evidence type="ECO:0000256" key="3">
    <source>
        <dbReference type="ARBA" id="ARBA00020414"/>
    </source>
</evidence>
<comment type="function">
    <text evidence="8 9">Component of the signal recognition particle (SRP) complex, a ribonucleoprotein complex that mediates the cotranslational targeting of secretory and membrane proteins to the endoplasmic reticulum (ER). SRP9 together with SRP14 and the Alu portion of the SRP RNA, constitutes the elongation arrest domain of SRP. The complex of SRP9 and SRP14 is required for SRP RNA binding.</text>
</comment>
<organism evidence="11 12">
    <name type="scientific">Conidiobolus coronatus (strain ATCC 28846 / CBS 209.66 / NRRL 28638)</name>
    <name type="common">Delacroixia coronata</name>
    <dbReference type="NCBI Taxonomy" id="796925"/>
    <lineage>
        <taxon>Eukaryota</taxon>
        <taxon>Fungi</taxon>
        <taxon>Fungi incertae sedis</taxon>
        <taxon>Zoopagomycota</taxon>
        <taxon>Entomophthoromycotina</taxon>
        <taxon>Entomophthoromycetes</taxon>
        <taxon>Entomophthorales</taxon>
        <taxon>Ancylistaceae</taxon>
        <taxon>Conidiobolus</taxon>
    </lineage>
</organism>
<proteinExistence type="inferred from homology"/>
<evidence type="ECO:0000256" key="1">
    <source>
        <dbReference type="ARBA" id="ARBA00004496"/>
    </source>
</evidence>
<dbReference type="STRING" id="796925.A0A137P3M3"/>
<comment type="similarity">
    <text evidence="2 9">Belongs to the SRP9 family.</text>
</comment>